<dbReference type="InterPro" id="IPR032466">
    <property type="entry name" value="Metal_Hydrolase"/>
</dbReference>
<dbReference type="Pfam" id="PF01026">
    <property type="entry name" value="TatD_DNase"/>
    <property type="match status" value="1"/>
</dbReference>
<dbReference type="OrthoDB" id="9810005at2"/>
<dbReference type="GO" id="GO:0005829">
    <property type="term" value="C:cytosol"/>
    <property type="evidence" value="ECO:0007669"/>
    <property type="project" value="TreeGrafter"/>
</dbReference>
<dbReference type="InterPro" id="IPR001130">
    <property type="entry name" value="TatD-like"/>
</dbReference>
<feature type="binding site" evidence="4">
    <location>
        <position position="7"/>
    </location>
    <ligand>
        <name>a divalent metal cation</name>
        <dbReference type="ChEBI" id="CHEBI:60240"/>
        <label>1</label>
    </ligand>
</feature>
<evidence type="ECO:0000313" key="6">
    <source>
        <dbReference type="Proteomes" id="UP000192343"/>
    </source>
</evidence>
<feature type="binding site" evidence="4">
    <location>
        <position position="94"/>
    </location>
    <ligand>
        <name>a divalent metal cation</name>
        <dbReference type="ChEBI" id="CHEBI:60240"/>
        <label>1</label>
    </ligand>
</feature>
<dbReference type="GO" id="GO:0004536">
    <property type="term" value="F:DNA nuclease activity"/>
    <property type="evidence" value="ECO:0007669"/>
    <property type="project" value="InterPro"/>
</dbReference>
<accession>A0A1Y1S2S3</accession>
<dbReference type="AlphaFoldDB" id="A0A1Y1S2S3"/>
<dbReference type="GO" id="GO:0016788">
    <property type="term" value="F:hydrolase activity, acting on ester bonds"/>
    <property type="evidence" value="ECO:0007669"/>
    <property type="project" value="InterPro"/>
</dbReference>
<evidence type="ECO:0000256" key="2">
    <source>
        <dbReference type="ARBA" id="ARBA00022723"/>
    </source>
</evidence>
<evidence type="ECO:0000313" key="5">
    <source>
        <dbReference type="EMBL" id="ORC38261.1"/>
    </source>
</evidence>
<dbReference type="PIRSF" id="PIRSF005902">
    <property type="entry name" value="DNase_TatD"/>
    <property type="match status" value="1"/>
</dbReference>
<organism evidence="5 6">
    <name type="scientific">Marispirochaeta aestuarii</name>
    <dbReference type="NCBI Taxonomy" id="1963862"/>
    <lineage>
        <taxon>Bacteria</taxon>
        <taxon>Pseudomonadati</taxon>
        <taxon>Spirochaetota</taxon>
        <taxon>Spirochaetia</taxon>
        <taxon>Spirochaetales</taxon>
        <taxon>Spirochaetaceae</taxon>
        <taxon>Marispirochaeta</taxon>
    </lineage>
</organism>
<dbReference type="CDD" id="cd01310">
    <property type="entry name" value="TatD_DNAse"/>
    <property type="match status" value="1"/>
</dbReference>
<dbReference type="InterPro" id="IPR015991">
    <property type="entry name" value="TatD/YcfH-like"/>
</dbReference>
<feature type="binding site" evidence="4">
    <location>
        <position position="130"/>
    </location>
    <ligand>
        <name>a divalent metal cation</name>
        <dbReference type="ChEBI" id="CHEBI:60240"/>
        <label>2</label>
    </ligand>
</feature>
<feature type="binding site" evidence="4">
    <location>
        <position position="154"/>
    </location>
    <ligand>
        <name>a divalent metal cation</name>
        <dbReference type="ChEBI" id="CHEBI:60240"/>
        <label>2</label>
    </ligand>
</feature>
<gene>
    <name evidence="5" type="ORF">B4O97_00455</name>
</gene>
<protein>
    <submittedName>
        <fullName evidence="5">Hydrolase TatD</fullName>
    </submittedName>
</protein>
<dbReference type="FunFam" id="3.20.20.140:FF:000005">
    <property type="entry name" value="TatD family hydrolase"/>
    <property type="match status" value="1"/>
</dbReference>
<keyword evidence="3 5" id="KW-0378">Hydrolase</keyword>
<sequence length="257" mass="29217">MKFFDTHAHIGLINEDPIDQLIIVSEARQAGVQHIVSICNNLQDFFQVYENLKTANYIYHSIGVSPSEVSHPGKDWERKIIEGSAFDRIVAIGEIGLDYFRKFGNRDSQIELFIRQLELAAKLDFPVIIHNREAGSDVLDILTEKLPPKGGVLHCYSEDWAYARQALELNLYISFAGNVTYRNAKNLHETALNMPLDRMLIESESPFMVPAAYRGKRNRPSYIGATAEFLAELRGLDSEEMADILYNNACRFFGIQE</sequence>
<evidence type="ECO:0000256" key="1">
    <source>
        <dbReference type="ARBA" id="ARBA00009275"/>
    </source>
</evidence>
<reference evidence="5 6" key="1">
    <citation type="submission" date="2017-03" db="EMBL/GenBank/DDBJ databases">
        <title>Draft Genome sequence of Marispirochaeta sp. strain JC444.</title>
        <authorList>
            <person name="Shivani Y."/>
            <person name="Subhash Y."/>
            <person name="Sasikala C."/>
            <person name="Ramana C."/>
        </authorList>
    </citation>
    <scope>NUCLEOTIDE SEQUENCE [LARGE SCALE GENOMIC DNA]</scope>
    <source>
        <strain evidence="5 6">JC444</strain>
    </source>
</reference>
<dbReference type="RefSeq" id="WP_083047218.1">
    <property type="nucleotide sequence ID" value="NZ_CAXXQO010000003.1"/>
</dbReference>
<dbReference type="SUPFAM" id="SSF51556">
    <property type="entry name" value="Metallo-dependent hydrolases"/>
    <property type="match status" value="1"/>
</dbReference>
<dbReference type="GO" id="GO:0046872">
    <property type="term" value="F:metal ion binding"/>
    <property type="evidence" value="ECO:0007669"/>
    <property type="project" value="UniProtKB-KW"/>
</dbReference>
<keyword evidence="6" id="KW-1185">Reference proteome</keyword>
<dbReference type="PANTHER" id="PTHR46124:SF2">
    <property type="entry name" value="D-AMINOACYL-TRNA DEACYLASE"/>
    <property type="match status" value="1"/>
</dbReference>
<dbReference type="Proteomes" id="UP000192343">
    <property type="component" value="Unassembled WGS sequence"/>
</dbReference>
<dbReference type="NCBIfam" id="TIGR00010">
    <property type="entry name" value="YchF/TatD family DNA exonuclease"/>
    <property type="match status" value="1"/>
</dbReference>
<evidence type="ECO:0000256" key="4">
    <source>
        <dbReference type="PIRSR" id="PIRSR005902-1"/>
    </source>
</evidence>
<keyword evidence="2 4" id="KW-0479">Metal-binding</keyword>
<comment type="similarity">
    <text evidence="1">Belongs to the metallo-dependent hydrolases superfamily. TatD-type hydrolase family.</text>
</comment>
<dbReference type="PANTHER" id="PTHR46124">
    <property type="entry name" value="D-AMINOACYL-TRNA DEACYLASE"/>
    <property type="match status" value="1"/>
</dbReference>
<dbReference type="Gene3D" id="3.20.20.140">
    <property type="entry name" value="Metal-dependent hydrolases"/>
    <property type="match status" value="1"/>
</dbReference>
<feature type="binding site" evidence="4">
    <location>
        <position position="9"/>
    </location>
    <ligand>
        <name>a divalent metal cation</name>
        <dbReference type="ChEBI" id="CHEBI:60240"/>
        <label>1</label>
    </ligand>
</feature>
<name>A0A1Y1S2S3_9SPIO</name>
<dbReference type="EMBL" id="MWQY01000001">
    <property type="protein sequence ID" value="ORC38261.1"/>
    <property type="molecule type" value="Genomic_DNA"/>
</dbReference>
<evidence type="ECO:0000256" key="3">
    <source>
        <dbReference type="ARBA" id="ARBA00022801"/>
    </source>
</evidence>
<proteinExistence type="inferred from homology"/>
<dbReference type="STRING" id="1963862.B4O97_00455"/>
<comment type="caution">
    <text evidence="5">The sequence shown here is derived from an EMBL/GenBank/DDBJ whole genome shotgun (WGS) entry which is preliminary data.</text>
</comment>